<feature type="compositionally biased region" description="Low complexity" evidence="3">
    <location>
        <begin position="316"/>
        <end position="334"/>
    </location>
</feature>
<evidence type="ECO:0000259" key="4">
    <source>
        <dbReference type="PROSITE" id="PS50054"/>
    </source>
</evidence>
<dbReference type="PROSITE" id="PS00383">
    <property type="entry name" value="TYR_PHOSPHATASE_1"/>
    <property type="match status" value="1"/>
</dbReference>
<dbReference type="PROSITE" id="PS50056">
    <property type="entry name" value="TYR_PHOSPHATASE_2"/>
    <property type="match status" value="1"/>
</dbReference>
<organism evidence="6 7">
    <name type="scientific">Dunaliella salina</name>
    <name type="common">Green alga</name>
    <name type="synonym">Protococcus salinus</name>
    <dbReference type="NCBI Taxonomy" id="3046"/>
    <lineage>
        <taxon>Eukaryota</taxon>
        <taxon>Viridiplantae</taxon>
        <taxon>Chlorophyta</taxon>
        <taxon>core chlorophytes</taxon>
        <taxon>Chlorophyceae</taxon>
        <taxon>CS clade</taxon>
        <taxon>Chlamydomonadales</taxon>
        <taxon>Dunaliellaceae</taxon>
        <taxon>Dunaliella</taxon>
    </lineage>
</organism>
<gene>
    <name evidence="6" type="ORF">DUNSADRAFT_1605</name>
</gene>
<reference evidence="6" key="1">
    <citation type="submission" date="2017-08" db="EMBL/GenBank/DDBJ databases">
        <authorList>
            <person name="Polle J.E."/>
            <person name="Barry K."/>
            <person name="Cushman J."/>
            <person name="Schmutz J."/>
            <person name="Tran D."/>
            <person name="Hathwaick L.T."/>
            <person name="Yim W.C."/>
            <person name="Jenkins J."/>
            <person name="Mckie-Krisberg Z.M."/>
            <person name="Prochnik S."/>
            <person name="Lindquist E."/>
            <person name="Dockter R.B."/>
            <person name="Adam C."/>
            <person name="Molina H."/>
            <person name="Bunkerborg J."/>
            <person name="Jin E."/>
            <person name="Buchheim M."/>
            <person name="Magnuson J."/>
        </authorList>
    </citation>
    <scope>NUCLEOTIDE SEQUENCE</scope>
    <source>
        <strain evidence="6">CCAP 19/18</strain>
    </source>
</reference>
<dbReference type="Proteomes" id="UP000815325">
    <property type="component" value="Unassembled WGS sequence"/>
</dbReference>
<keyword evidence="2" id="KW-0904">Protein phosphatase</keyword>
<evidence type="ECO:0000256" key="2">
    <source>
        <dbReference type="ARBA" id="ARBA00022912"/>
    </source>
</evidence>
<feature type="domain" description="Tyrosine-protein phosphatase" evidence="4">
    <location>
        <begin position="1"/>
        <end position="108"/>
    </location>
</feature>
<dbReference type="SMART" id="SM00404">
    <property type="entry name" value="PTPc_motif"/>
    <property type="match status" value="1"/>
</dbReference>
<dbReference type="InterPro" id="IPR020422">
    <property type="entry name" value="TYR_PHOSPHATASE_DUAL_dom"/>
</dbReference>
<feature type="region of interest" description="Disordered" evidence="3">
    <location>
        <begin position="316"/>
        <end position="347"/>
    </location>
</feature>
<name>A0ABQ7H8L9_DUNSA</name>
<evidence type="ECO:0000313" key="7">
    <source>
        <dbReference type="Proteomes" id="UP000815325"/>
    </source>
</evidence>
<dbReference type="InterPro" id="IPR029021">
    <property type="entry name" value="Prot-tyrosine_phosphatase-like"/>
</dbReference>
<dbReference type="Pfam" id="PF00782">
    <property type="entry name" value="DSPc"/>
    <property type="match status" value="1"/>
</dbReference>
<feature type="domain" description="Tyrosine specific protein phosphatases" evidence="5">
    <location>
        <begin position="33"/>
        <end position="95"/>
    </location>
</feature>
<dbReference type="InterPro" id="IPR003595">
    <property type="entry name" value="Tyr_Pase_cat"/>
</dbReference>
<accession>A0ABQ7H8L9</accession>
<dbReference type="InterPro" id="IPR000387">
    <property type="entry name" value="Tyr_Pase_dom"/>
</dbReference>
<dbReference type="SUPFAM" id="SSF52799">
    <property type="entry name" value="(Phosphotyrosine protein) phosphatases II"/>
    <property type="match status" value="1"/>
</dbReference>
<proteinExistence type="predicted"/>
<feature type="region of interest" description="Disordered" evidence="3">
    <location>
        <begin position="171"/>
        <end position="255"/>
    </location>
</feature>
<dbReference type="EMBL" id="MU069447">
    <property type="protein sequence ID" value="KAF5843178.1"/>
    <property type="molecule type" value="Genomic_DNA"/>
</dbReference>
<keyword evidence="7" id="KW-1185">Reference proteome</keyword>
<feature type="region of interest" description="Disordered" evidence="3">
    <location>
        <begin position="604"/>
        <end position="648"/>
    </location>
</feature>
<dbReference type="PANTHER" id="PTHR23339">
    <property type="entry name" value="TYROSINE SPECIFIC PROTEIN PHOSPHATASE AND DUAL SPECIFICITY PROTEIN PHOSPHATASE"/>
    <property type="match status" value="1"/>
</dbReference>
<feature type="compositionally biased region" description="Polar residues" evidence="3">
    <location>
        <begin position="617"/>
        <end position="627"/>
    </location>
</feature>
<feature type="compositionally biased region" description="Polar residues" evidence="3">
    <location>
        <begin position="548"/>
        <end position="562"/>
    </location>
</feature>
<feature type="compositionally biased region" description="Pro residues" evidence="3">
    <location>
        <begin position="178"/>
        <end position="189"/>
    </location>
</feature>
<evidence type="ECO:0000256" key="3">
    <source>
        <dbReference type="SAM" id="MobiDB-lite"/>
    </source>
</evidence>
<comment type="caution">
    <text evidence="6">The sequence shown here is derived from an EMBL/GenBank/DDBJ whole genome shotgun (WGS) entry which is preliminary data.</text>
</comment>
<evidence type="ECO:0000256" key="1">
    <source>
        <dbReference type="ARBA" id="ARBA00022801"/>
    </source>
</evidence>
<sequence>MQVYDRKRFTDAGFNHYDLYFPDGSCPRETILLHFLDIVEGEPGAVAVHCKAGLGRTGLLICCYMMKHFKFTAEEVIGYIRLCRPGSVIGPQQNFLCDIQAMLWAEGDLWRSARGISKPHLVLQDVLEGAGRVNAPSFHPQPPSYPPPACAPQYHYTHGMHPVASAPPHLAAMHAGASPPPFKSHPAPSPLSSISHAPPPRGSKPSSAATSGWGMSPISYSSQPNPTHVNSNGSIMAAPTPQQQLSPQPLPAHNAVPNNQPINNGWGISGCGIGGGPAGMPVHAMHRPPAPPAPADMSLAQHSTHIRRAYNGLTVQVPQSPSSNPSSNNSTPNSAKFGPATAPPNAPAQARALITPRYATAAAPRSPTPQRFSSASTHKPSSACTQPSPPAAASSPLTPPTHSYSEVAASHVPSTPPPAMRGNGVSILGARSNNNMLARPSPPPASSAPKRSPSADVSAARANDLRSTLHTDTLRAASRPRQLLPERTAMSAELSMSRRDSSSGPGEAGYEANTGNHTPTSPAHPMEADRPSWQQQRKLGGAAPPSLANGSTPSSTQSNPVATTPKAAGPAARSMHARTLAPNGQPRKVPIPLLSQIHAGMVNQSTASHKAARLVSGPSNDSSNTRARPSLELKGGSRGGGMGGLATPDQARRANAAAQMRFGLASK</sequence>
<dbReference type="PROSITE" id="PS50054">
    <property type="entry name" value="TYR_PHOSPHATASE_DUAL"/>
    <property type="match status" value="1"/>
</dbReference>
<dbReference type="Gene3D" id="3.90.190.10">
    <property type="entry name" value="Protein tyrosine phosphatase superfamily"/>
    <property type="match status" value="1"/>
</dbReference>
<feature type="region of interest" description="Disordered" evidence="3">
    <location>
        <begin position="360"/>
        <end position="589"/>
    </location>
</feature>
<feature type="compositionally biased region" description="Polar residues" evidence="3">
    <location>
        <begin position="218"/>
        <end position="234"/>
    </location>
</feature>
<feature type="compositionally biased region" description="Low complexity" evidence="3">
    <location>
        <begin position="380"/>
        <end position="403"/>
    </location>
</feature>
<feature type="compositionally biased region" description="Polar residues" evidence="3">
    <location>
        <begin position="368"/>
        <end position="379"/>
    </location>
</feature>
<keyword evidence="1" id="KW-0378">Hydrolase</keyword>
<dbReference type="InterPro" id="IPR050561">
    <property type="entry name" value="PTP"/>
</dbReference>
<dbReference type="InterPro" id="IPR016130">
    <property type="entry name" value="Tyr_Pase_AS"/>
</dbReference>
<evidence type="ECO:0000259" key="5">
    <source>
        <dbReference type="PROSITE" id="PS50056"/>
    </source>
</evidence>
<evidence type="ECO:0008006" key="8">
    <source>
        <dbReference type="Google" id="ProtNLM"/>
    </source>
</evidence>
<dbReference type="InterPro" id="IPR000340">
    <property type="entry name" value="Dual-sp_phosphatase_cat-dom"/>
</dbReference>
<evidence type="ECO:0000313" key="6">
    <source>
        <dbReference type="EMBL" id="KAF5843178.1"/>
    </source>
</evidence>
<protein>
    <recommendedName>
        <fullName evidence="8">Protein-tyrosine-phosphatase</fullName>
    </recommendedName>
</protein>
<feature type="compositionally biased region" description="Basic and acidic residues" evidence="3">
    <location>
        <begin position="463"/>
        <end position="473"/>
    </location>
</feature>